<dbReference type="EMBL" id="MHVU01000034">
    <property type="protein sequence ID" value="OHA97886.1"/>
    <property type="molecule type" value="Genomic_DNA"/>
</dbReference>
<evidence type="ECO:0000313" key="5">
    <source>
        <dbReference type="EMBL" id="OHA97886.1"/>
    </source>
</evidence>
<comment type="caution">
    <text evidence="5">The sequence shown here is derived from an EMBL/GenBank/DDBJ whole genome shotgun (WGS) entry which is preliminary data.</text>
</comment>
<dbReference type="InterPro" id="IPR017939">
    <property type="entry name" value="G-Glutamylcylcotransferase"/>
</dbReference>
<dbReference type="Pfam" id="PF06094">
    <property type="entry name" value="GGACT"/>
    <property type="match status" value="1"/>
</dbReference>
<dbReference type="InterPro" id="IPR009288">
    <property type="entry name" value="AIG2-like_dom"/>
</dbReference>
<dbReference type="AlphaFoldDB" id="A0A1G2TKQ4"/>
<gene>
    <name evidence="5" type="ORF">A3E32_01565</name>
</gene>
<dbReference type="SUPFAM" id="SSF110857">
    <property type="entry name" value="Gamma-glutamyl cyclotransferase-like"/>
    <property type="match status" value="1"/>
</dbReference>
<name>A0A1G2TKQ4_9BACT</name>
<keyword evidence="1" id="KW-0456">Lyase</keyword>
<dbReference type="PANTHER" id="PTHR12935:SF0">
    <property type="entry name" value="GAMMA-GLUTAMYLCYCLOTRANSFERASE"/>
    <property type="match status" value="1"/>
</dbReference>
<accession>A0A1G2TKQ4</accession>
<evidence type="ECO:0000259" key="4">
    <source>
        <dbReference type="Pfam" id="PF06094"/>
    </source>
</evidence>
<dbReference type="Gene3D" id="3.10.490.10">
    <property type="entry name" value="Gamma-glutamyl cyclotransferase-like"/>
    <property type="match status" value="1"/>
</dbReference>
<feature type="binding site" evidence="3">
    <location>
        <position position="121"/>
    </location>
    <ligand>
        <name>substrate</name>
    </ligand>
</feature>
<evidence type="ECO:0000256" key="3">
    <source>
        <dbReference type="PIRSR" id="PIRSR617939-2"/>
    </source>
</evidence>
<feature type="active site" description="Proton acceptor" evidence="2">
    <location>
        <position position="82"/>
    </location>
</feature>
<feature type="binding site" evidence="3">
    <location>
        <begin position="3"/>
        <end position="8"/>
    </location>
    <ligand>
        <name>substrate</name>
    </ligand>
</feature>
<organism evidence="5 6">
    <name type="scientific">Candidatus Zambryskibacteria bacterium RIFCSPHIGHO2_12_FULL_38_37</name>
    <dbReference type="NCBI Taxonomy" id="1802751"/>
    <lineage>
        <taxon>Bacteria</taxon>
        <taxon>Candidatus Zambryskiibacteriota</taxon>
    </lineage>
</organism>
<evidence type="ECO:0000313" key="6">
    <source>
        <dbReference type="Proteomes" id="UP000178530"/>
    </source>
</evidence>
<dbReference type="Proteomes" id="UP000178530">
    <property type="component" value="Unassembled WGS sequence"/>
</dbReference>
<reference evidence="5 6" key="1">
    <citation type="journal article" date="2016" name="Nat. Commun.">
        <title>Thousands of microbial genomes shed light on interconnected biogeochemical processes in an aquifer system.</title>
        <authorList>
            <person name="Anantharaman K."/>
            <person name="Brown C.T."/>
            <person name="Hug L.A."/>
            <person name="Sharon I."/>
            <person name="Castelle C.J."/>
            <person name="Probst A.J."/>
            <person name="Thomas B.C."/>
            <person name="Singh A."/>
            <person name="Wilkins M.J."/>
            <person name="Karaoz U."/>
            <person name="Brodie E.L."/>
            <person name="Williams K.H."/>
            <person name="Hubbard S.S."/>
            <person name="Banfield J.F."/>
        </authorList>
    </citation>
    <scope>NUCLEOTIDE SEQUENCE [LARGE SCALE GENOMIC DNA]</scope>
</reference>
<evidence type="ECO:0000256" key="2">
    <source>
        <dbReference type="PIRSR" id="PIRSR617939-1"/>
    </source>
</evidence>
<dbReference type="PANTHER" id="PTHR12935">
    <property type="entry name" value="GAMMA-GLUTAMYLCYCLOTRANSFERASE"/>
    <property type="match status" value="1"/>
</dbReference>
<sequence>MSYFAYGSNMDVEQLKERFKKISDTKFLVVGVALLPKYSLKFNKKSKDGSGKANIVYDQKSEVEGIIFEMTDEQLKVLDDEEVGYHRENIAVNLQKQSTQVITYIADINNLCDGLFPTEKYLGRIKKGARDFKLSRSYQEKLNSFKTR</sequence>
<dbReference type="InterPro" id="IPR013024">
    <property type="entry name" value="GGCT-like"/>
</dbReference>
<evidence type="ECO:0000256" key="1">
    <source>
        <dbReference type="ARBA" id="ARBA00023239"/>
    </source>
</evidence>
<proteinExistence type="predicted"/>
<dbReference type="GO" id="GO:0003839">
    <property type="term" value="F:gamma-glutamylcyclotransferase activity"/>
    <property type="evidence" value="ECO:0007669"/>
    <property type="project" value="InterPro"/>
</dbReference>
<feature type="domain" description="Gamma-glutamylcyclotransferase AIG2-like" evidence="4">
    <location>
        <begin position="3"/>
        <end position="107"/>
    </location>
</feature>
<dbReference type="CDD" id="cd06661">
    <property type="entry name" value="GGCT_like"/>
    <property type="match status" value="1"/>
</dbReference>
<protein>
    <recommendedName>
        <fullName evidence="4">Gamma-glutamylcyclotransferase AIG2-like domain-containing protein</fullName>
    </recommendedName>
</protein>
<dbReference type="InterPro" id="IPR036568">
    <property type="entry name" value="GGCT-like_sf"/>
</dbReference>